<feature type="transmembrane region" description="Helical" evidence="1">
    <location>
        <begin position="57"/>
        <end position="78"/>
    </location>
</feature>
<dbReference type="GeneID" id="10667671"/>
<keyword evidence="1" id="KW-1133">Transmembrane helix</keyword>
<dbReference type="EMBL" id="CP002772">
    <property type="protein sequence ID" value="AEG17239.1"/>
    <property type="molecule type" value="Genomic_DNA"/>
</dbReference>
<dbReference type="HOGENOM" id="CLU_1335069_0_0_2"/>
<protein>
    <recommendedName>
        <fullName evidence="4">DUF998 domain-containing protein</fullName>
    </recommendedName>
</protein>
<organism evidence="2 3">
    <name type="scientific">Methanobacterium paludis (strain DSM 25820 / JCM 18151 / SWAN1)</name>
    <dbReference type="NCBI Taxonomy" id="868131"/>
    <lineage>
        <taxon>Archaea</taxon>
        <taxon>Methanobacteriati</taxon>
        <taxon>Methanobacteriota</taxon>
        <taxon>Methanomada group</taxon>
        <taxon>Methanobacteria</taxon>
        <taxon>Methanobacteriales</taxon>
        <taxon>Methanobacteriaceae</taxon>
        <taxon>Methanobacterium</taxon>
    </lineage>
</organism>
<sequence>MNLNLLKKYMAHVLGLVSILIFLIFTSIAVACFPGNFTPVTNWLSDLGNPNFNPSGAIFFNTGCILAGTIFIPFFTGLYRWHTDKKWDNIILVSAQIVGFISAFAMIMVGIFPETDPKMHWIWSSILFITILIFLILINISLFDHPKFMRPIFYFGLLAVLVDLFFIVMFRIYTGLPAPLFEWLAAFFAIFWIAALTYNMLKLKV</sequence>
<dbReference type="InterPro" id="IPR009339">
    <property type="entry name" value="DUF998"/>
</dbReference>
<dbReference type="RefSeq" id="WP_013824741.1">
    <property type="nucleotide sequence ID" value="NC_015574.1"/>
</dbReference>
<proteinExistence type="predicted"/>
<feature type="transmembrane region" description="Helical" evidence="1">
    <location>
        <begin position="180"/>
        <end position="201"/>
    </location>
</feature>
<feature type="transmembrane region" description="Helical" evidence="1">
    <location>
        <begin position="119"/>
        <end position="140"/>
    </location>
</feature>
<dbReference type="STRING" id="868131.MSWAN_0193"/>
<dbReference type="Proteomes" id="UP000009231">
    <property type="component" value="Chromosome"/>
</dbReference>
<gene>
    <name evidence="2" type="ordered locus">MSWAN_0193</name>
</gene>
<dbReference type="PROSITE" id="PS51257">
    <property type="entry name" value="PROKAR_LIPOPROTEIN"/>
    <property type="match status" value="1"/>
</dbReference>
<reference evidence="2 3" key="1">
    <citation type="journal article" date="2014" name="Int. J. Syst. Evol. Microbiol.">
        <title>Methanobacterium paludis sp. nov. and a novel strain of Methanobacterium lacus isolated from northern peatlands.</title>
        <authorList>
            <person name="Cadillo-Quiroz H."/>
            <person name="Brauer S.L."/>
            <person name="Goodson N."/>
            <person name="Yavitt J.B."/>
            <person name="Zinder S.H."/>
        </authorList>
    </citation>
    <scope>NUCLEOTIDE SEQUENCE [LARGE SCALE GENOMIC DNA]</scope>
    <source>
        <strain evidence="3">DSM 25820 / JCM 18151 / SWAN1</strain>
    </source>
</reference>
<dbReference type="AlphaFoldDB" id="F6D1L1"/>
<accession>F6D1L1</accession>
<dbReference type="OrthoDB" id="359511at2157"/>
<feature type="transmembrane region" description="Helical" evidence="1">
    <location>
        <begin position="152"/>
        <end position="174"/>
    </location>
</feature>
<evidence type="ECO:0000256" key="1">
    <source>
        <dbReference type="SAM" id="Phobius"/>
    </source>
</evidence>
<evidence type="ECO:0000313" key="3">
    <source>
        <dbReference type="Proteomes" id="UP000009231"/>
    </source>
</evidence>
<name>F6D1L1_METPW</name>
<feature type="transmembrane region" description="Helical" evidence="1">
    <location>
        <begin position="90"/>
        <end position="113"/>
    </location>
</feature>
<keyword evidence="3" id="KW-1185">Reference proteome</keyword>
<dbReference type="Pfam" id="PF06197">
    <property type="entry name" value="DUF998"/>
    <property type="match status" value="1"/>
</dbReference>
<keyword evidence="1" id="KW-0812">Transmembrane</keyword>
<evidence type="ECO:0008006" key="4">
    <source>
        <dbReference type="Google" id="ProtNLM"/>
    </source>
</evidence>
<dbReference type="eggNOG" id="arCOG02008">
    <property type="taxonomic scope" value="Archaea"/>
</dbReference>
<feature type="transmembrane region" description="Helical" evidence="1">
    <location>
        <begin position="12"/>
        <end position="37"/>
    </location>
</feature>
<keyword evidence="1" id="KW-0472">Membrane</keyword>
<dbReference type="KEGG" id="mew:MSWAN_0193"/>
<evidence type="ECO:0000313" key="2">
    <source>
        <dbReference type="EMBL" id="AEG17239.1"/>
    </source>
</evidence>